<comment type="similarity">
    <text evidence="15">Belongs to the phosphofructokinase type A (PFKA) family. ATP-dependent PFK group I subfamily. Prokaryotic clade 'B1' sub-subfamily.</text>
</comment>
<dbReference type="GO" id="GO:0048029">
    <property type="term" value="F:monosaccharide binding"/>
    <property type="evidence" value="ECO:0007669"/>
    <property type="project" value="TreeGrafter"/>
</dbReference>
<dbReference type="NCBIfam" id="TIGR02482">
    <property type="entry name" value="PFKA_ATP"/>
    <property type="match status" value="1"/>
</dbReference>
<dbReference type="GO" id="GO:0061621">
    <property type="term" value="P:canonical glycolysis"/>
    <property type="evidence" value="ECO:0007669"/>
    <property type="project" value="TreeGrafter"/>
</dbReference>
<feature type="binding site" description="in other chain" evidence="15">
    <location>
        <begin position="169"/>
        <end position="171"/>
    </location>
    <ligand>
        <name>substrate</name>
        <note>ligand shared between dimeric partners</note>
    </ligand>
</feature>
<comment type="activity regulation">
    <text evidence="15">Allosterically activated by ADP and other diphosphonucleosides, and allosterically inhibited by phosphoenolpyruvate.</text>
</comment>
<comment type="function">
    <text evidence="2 15">Catalyzes the phosphorylation of D-fructose 6-phosphate to fructose 1,6-bisphosphate by ATP, the first committing step of glycolysis.</text>
</comment>
<reference evidence="17 18" key="1">
    <citation type="submission" date="2014-12" db="EMBL/GenBank/DDBJ databases">
        <title>Draft genome sequences of 10 type strains of Lactococcus.</title>
        <authorList>
            <person name="Sun Z."/>
            <person name="Zhong Z."/>
            <person name="Liu W."/>
            <person name="Zhang W."/>
            <person name="Zhang H."/>
        </authorList>
    </citation>
    <scope>NUCLEOTIDE SEQUENCE [LARGE SCALE GENOMIC DNA]</scope>
    <source>
        <strain evidence="17 18">JCM 16395</strain>
    </source>
</reference>
<dbReference type="GO" id="GO:0005945">
    <property type="term" value="C:6-phosphofructokinase complex"/>
    <property type="evidence" value="ECO:0007669"/>
    <property type="project" value="TreeGrafter"/>
</dbReference>
<dbReference type="GO" id="GO:0005524">
    <property type="term" value="F:ATP binding"/>
    <property type="evidence" value="ECO:0007669"/>
    <property type="project" value="UniProtKB-UniRule"/>
</dbReference>
<dbReference type="InterPro" id="IPR015912">
    <property type="entry name" value="Phosphofructokinase_CS"/>
</dbReference>
<evidence type="ECO:0000256" key="11">
    <source>
        <dbReference type="ARBA" id="ARBA00022840"/>
    </source>
</evidence>
<keyword evidence="5 15" id="KW-0963">Cytoplasm</keyword>
<dbReference type="GO" id="GO:0003872">
    <property type="term" value="F:6-phosphofructokinase activity"/>
    <property type="evidence" value="ECO:0007669"/>
    <property type="project" value="UniProtKB-UniRule"/>
</dbReference>
<dbReference type="NCBIfam" id="NF002872">
    <property type="entry name" value="PRK03202.1"/>
    <property type="match status" value="1"/>
</dbReference>
<dbReference type="EC" id="2.7.1.11" evidence="15"/>
<dbReference type="GO" id="GO:0046872">
    <property type="term" value="F:metal ion binding"/>
    <property type="evidence" value="ECO:0007669"/>
    <property type="project" value="UniProtKB-KW"/>
</dbReference>
<dbReference type="PIRSF" id="PIRSF000532">
    <property type="entry name" value="ATP_PFK_prok"/>
    <property type="match status" value="1"/>
</dbReference>
<feature type="binding site" evidence="15">
    <location>
        <begin position="72"/>
        <end position="73"/>
    </location>
    <ligand>
        <name>ATP</name>
        <dbReference type="ChEBI" id="CHEBI:30616"/>
    </ligand>
</feature>
<feature type="binding site" description="in other chain" evidence="15">
    <location>
        <begin position="185"/>
        <end position="187"/>
    </location>
    <ligand>
        <name>ADP</name>
        <dbReference type="ChEBI" id="CHEBI:456216"/>
        <note>allosteric activator; ligand shared between dimeric partners</note>
    </ligand>
</feature>
<keyword evidence="8 15" id="KW-0479">Metal-binding</keyword>
<organism evidence="17 18">
    <name type="scientific">Lactococcus fujiensis JCM 16395</name>
    <dbReference type="NCBI Taxonomy" id="1291764"/>
    <lineage>
        <taxon>Bacteria</taxon>
        <taxon>Bacillati</taxon>
        <taxon>Bacillota</taxon>
        <taxon>Bacilli</taxon>
        <taxon>Lactobacillales</taxon>
        <taxon>Streptococcaceae</taxon>
        <taxon>Lactococcus</taxon>
    </lineage>
</organism>
<evidence type="ECO:0000256" key="1">
    <source>
        <dbReference type="ARBA" id="ARBA00001946"/>
    </source>
</evidence>
<evidence type="ECO:0000256" key="13">
    <source>
        <dbReference type="ARBA" id="ARBA00023152"/>
    </source>
</evidence>
<dbReference type="RefSeq" id="WP_096817225.1">
    <property type="nucleotide sequence ID" value="NZ_JXJU01000002.1"/>
</dbReference>
<dbReference type="InterPro" id="IPR012828">
    <property type="entry name" value="PFKA_ATP_prok"/>
</dbReference>
<evidence type="ECO:0000256" key="10">
    <source>
        <dbReference type="ARBA" id="ARBA00022777"/>
    </source>
</evidence>
<feature type="active site" description="Proton acceptor" evidence="15">
    <location>
        <position position="127"/>
    </location>
</feature>
<comment type="cofactor">
    <cofactor evidence="1 15">
        <name>Mg(2+)</name>
        <dbReference type="ChEBI" id="CHEBI:18420"/>
    </cofactor>
</comment>
<keyword evidence="6 15" id="KW-0021">Allosteric enzyme</keyword>
<dbReference type="OrthoDB" id="9802503at2"/>
<dbReference type="SUPFAM" id="SSF53784">
    <property type="entry name" value="Phosphofructokinase"/>
    <property type="match status" value="1"/>
</dbReference>
<dbReference type="EMBL" id="JXJU01000002">
    <property type="protein sequence ID" value="PCS01007.1"/>
    <property type="molecule type" value="Genomic_DNA"/>
</dbReference>
<proteinExistence type="inferred from homology"/>
<dbReference type="GO" id="GO:0006002">
    <property type="term" value="P:fructose 6-phosphate metabolic process"/>
    <property type="evidence" value="ECO:0007669"/>
    <property type="project" value="UniProtKB-UniRule"/>
</dbReference>
<keyword evidence="9 15" id="KW-0547">Nucleotide-binding</keyword>
<keyword evidence="18" id="KW-1185">Reference proteome</keyword>
<dbReference type="PRINTS" id="PR00476">
    <property type="entry name" value="PHFRCTKINASE"/>
</dbReference>
<dbReference type="PANTHER" id="PTHR13697">
    <property type="entry name" value="PHOSPHOFRUCTOKINASE"/>
    <property type="match status" value="1"/>
</dbReference>
<dbReference type="InterPro" id="IPR022953">
    <property type="entry name" value="ATP_PFK"/>
</dbReference>
<dbReference type="InterPro" id="IPR012003">
    <property type="entry name" value="ATP_PFK_prok-type"/>
</dbReference>
<dbReference type="FunFam" id="3.40.50.460:FF:000002">
    <property type="entry name" value="ATP-dependent 6-phosphofructokinase"/>
    <property type="match status" value="1"/>
</dbReference>
<protein>
    <recommendedName>
        <fullName evidence="15">ATP-dependent 6-phosphofructokinase</fullName>
        <shortName evidence="15">ATP-PFK</shortName>
        <shortName evidence="15">Phosphofructokinase</shortName>
        <ecNumber evidence="15">2.7.1.11</ecNumber>
    </recommendedName>
    <alternativeName>
        <fullName evidence="15">Phosphohexokinase</fullName>
    </alternativeName>
</protein>
<feature type="binding site" description="in other chain" evidence="15">
    <location>
        <begin position="125"/>
        <end position="127"/>
    </location>
    <ligand>
        <name>substrate</name>
        <note>ligand shared between dimeric partners</note>
    </ligand>
</feature>
<keyword evidence="12 15" id="KW-0460">Magnesium</keyword>
<evidence type="ECO:0000256" key="8">
    <source>
        <dbReference type="ARBA" id="ARBA00022723"/>
    </source>
</evidence>
<dbReference type="AlphaFoldDB" id="A0A2A5RNS9"/>
<feature type="binding site" evidence="15">
    <location>
        <begin position="21"/>
        <end position="25"/>
    </location>
    <ligand>
        <name>ADP</name>
        <dbReference type="ChEBI" id="CHEBI:456216"/>
        <note>allosteric activator; ligand shared between dimeric partners</note>
    </ligand>
</feature>
<feature type="binding site" description="in other chain" evidence="15">
    <location>
        <begin position="213"/>
        <end position="215"/>
    </location>
    <ligand>
        <name>ADP</name>
        <dbReference type="ChEBI" id="CHEBI:456216"/>
        <note>allosteric activator; ligand shared between dimeric partners</note>
    </ligand>
</feature>
<feature type="binding site" evidence="15">
    <location>
        <position position="103"/>
    </location>
    <ligand>
        <name>Mg(2+)</name>
        <dbReference type="ChEBI" id="CHEBI:18420"/>
        <note>catalytic</note>
    </ligand>
</feature>
<dbReference type="PANTHER" id="PTHR13697:SF4">
    <property type="entry name" value="ATP-DEPENDENT 6-PHOSPHOFRUCTOKINASE"/>
    <property type="match status" value="1"/>
</dbReference>
<evidence type="ECO:0000259" key="16">
    <source>
        <dbReference type="Pfam" id="PF00365"/>
    </source>
</evidence>
<name>A0A2A5RNS9_9LACT</name>
<keyword evidence="13 15" id="KW-0324">Glycolysis</keyword>
<dbReference type="HAMAP" id="MF_00339">
    <property type="entry name" value="Phosphofructokinase_I_B1"/>
    <property type="match status" value="1"/>
</dbReference>
<dbReference type="CDD" id="cd00763">
    <property type="entry name" value="Bacterial_PFK"/>
    <property type="match status" value="1"/>
</dbReference>
<keyword evidence="10 15" id="KW-0418">Kinase</keyword>
<evidence type="ECO:0000256" key="7">
    <source>
        <dbReference type="ARBA" id="ARBA00022679"/>
    </source>
</evidence>
<evidence type="ECO:0000256" key="5">
    <source>
        <dbReference type="ARBA" id="ARBA00022490"/>
    </source>
</evidence>
<evidence type="ECO:0000256" key="4">
    <source>
        <dbReference type="ARBA" id="ARBA00004679"/>
    </source>
</evidence>
<dbReference type="STRING" id="1291764.GCA_001311235_01066"/>
<dbReference type="GO" id="GO:0030388">
    <property type="term" value="P:fructose 1,6-bisphosphate metabolic process"/>
    <property type="evidence" value="ECO:0007669"/>
    <property type="project" value="TreeGrafter"/>
</dbReference>
<gene>
    <name evidence="15" type="primary">pfkA</name>
    <name evidence="17" type="ORF">RT41_GL000797</name>
</gene>
<sequence>MKRIAVLTSGGDAPGMNAAIRAVVRKAISEGMEVYGINYGYAGMVAGDIHKLDSASVGDKVGRGGTFLYSARYPEFAQLEGQLAGIEQLKKFGIEGVVVIGGDGSYHGAMRLTEHGFPAVGLPGTIDNDIVGTDYTIGFDTAVTTAVDAIDKIRDTSSSHHRTFIVEVMGRNAGDIALWAGIASGADDICIPEKEFKFENIVNNIKKGYEKGKNHHIIVIAEGVMHGEEFAKRLKEAGDDSDLRVSVLGHIQRGGSPTVRDRVIASRMGARAVELLRDGIGGVAVGIHNEELVESKILGTAEEGALFSLTSDGGITVNNPHKAGEELYKLNSALNNLNLN</sequence>
<feature type="domain" description="Phosphofructokinase" evidence="16">
    <location>
        <begin position="3"/>
        <end position="276"/>
    </location>
</feature>
<dbReference type="Pfam" id="PF00365">
    <property type="entry name" value="PFK"/>
    <property type="match status" value="1"/>
</dbReference>
<dbReference type="InterPro" id="IPR000023">
    <property type="entry name" value="Phosphofructokinase_dom"/>
</dbReference>
<evidence type="ECO:0000313" key="17">
    <source>
        <dbReference type="EMBL" id="PCS01007.1"/>
    </source>
</evidence>
<dbReference type="InterPro" id="IPR035966">
    <property type="entry name" value="PKF_sf"/>
</dbReference>
<feature type="binding site" description="in other chain" evidence="15">
    <location>
        <position position="222"/>
    </location>
    <ligand>
        <name>substrate</name>
        <note>ligand shared between dimeric partners</note>
    </ligand>
</feature>
<dbReference type="GO" id="GO:0016208">
    <property type="term" value="F:AMP binding"/>
    <property type="evidence" value="ECO:0007669"/>
    <property type="project" value="TreeGrafter"/>
</dbReference>
<feature type="binding site" evidence="15">
    <location>
        <position position="11"/>
    </location>
    <ligand>
        <name>ATP</name>
        <dbReference type="ChEBI" id="CHEBI:30616"/>
    </ligand>
</feature>
<comment type="subunit">
    <text evidence="15">Homotetramer.</text>
</comment>
<evidence type="ECO:0000256" key="2">
    <source>
        <dbReference type="ARBA" id="ARBA00002659"/>
    </source>
</evidence>
<evidence type="ECO:0000256" key="12">
    <source>
        <dbReference type="ARBA" id="ARBA00022842"/>
    </source>
</evidence>
<dbReference type="Gene3D" id="3.40.50.450">
    <property type="match status" value="1"/>
</dbReference>
<dbReference type="FunFam" id="3.40.50.450:FF:000001">
    <property type="entry name" value="ATP-dependent 6-phosphofructokinase"/>
    <property type="match status" value="1"/>
</dbReference>
<evidence type="ECO:0000256" key="3">
    <source>
        <dbReference type="ARBA" id="ARBA00004496"/>
    </source>
</evidence>
<dbReference type="UniPathway" id="UPA00109">
    <property type="reaction ID" value="UER00182"/>
</dbReference>
<keyword evidence="11 15" id="KW-0067">ATP-binding</keyword>
<evidence type="ECO:0000313" key="18">
    <source>
        <dbReference type="Proteomes" id="UP000218181"/>
    </source>
</evidence>
<dbReference type="GO" id="GO:0070095">
    <property type="term" value="F:fructose-6-phosphate binding"/>
    <property type="evidence" value="ECO:0007669"/>
    <property type="project" value="TreeGrafter"/>
</dbReference>
<feature type="binding site" evidence="15">
    <location>
        <position position="244"/>
    </location>
    <ligand>
        <name>substrate</name>
        <note>ligand shared between dimeric partners</note>
    </ligand>
</feature>
<accession>A0A2A5RNS9</accession>
<evidence type="ECO:0000256" key="6">
    <source>
        <dbReference type="ARBA" id="ARBA00022533"/>
    </source>
</evidence>
<dbReference type="GO" id="GO:0042802">
    <property type="term" value="F:identical protein binding"/>
    <property type="evidence" value="ECO:0007669"/>
    <property type="project" value="TreeGrafter"/>
</dbReference>
<comment type="subcellular location">
    <subcellularLocation>
        <location evidence="3 15">Cytoplasm</location>
    </subcellularLocation>
</comment>
<feature type="binding site" evidence="15">
    <location>
        <begin position="102"/>
        <end position="105"/>
    </location>
    <ligand>
        <name>ATP</name>
        <dbReference type="ChEBI" id="CHEBI:30616"/>
    </ligand>
</feature>
<comment type="caution">
    <text evidence="15">Lacks conserved residue(s) required for the propagation of feature annotation.</text>
</comment>
<dbReference type="Gene3D" id="3.40.50.460">
    <property type="entry name" value="Phosphofructokinase domain"/>
    <property type="match status" value="1"/>
</dbReference>
<comment type="catalytic activity">
    <reaction evidence="14 15">
        <text>beta-D-fructose 6-phosphate + ATP = beta-D-fructose 1,6-bisphosphate + ADP + H(+)</text>
        <dbReference type="Rhea" id="RHEA:16109"/>
        <dbReference type="ChEBI" id="CHEBI:15378"/>
        <dbReference type="ChEBI" id="CHEBI:30616"/>
        <dbReference type="ChEBI" id="CHEBI:32966"/>
        <dbReference type="ChEBI" id="CHEBI:57634"/>
        <dbReference type="ChEBI" id="CHEBI:456216"/>
        <dbReference type="EC" id="2.7.1.11"/>
    </reaction>
</comment>
<evidence type="ECO:0000256" key="15">
    <source>
        <dbReference type="HAMAP-Rule" id="MF_00339"/>
    </source>
</evidence>
<dbReference type="Proteomes" id="UP000218181">
    <property type="component" value="Unassembled WGS sequence"/>
</dbReference>
<feature type="binding site" evidence="15">
    <location>
        <position position="162"/>
    </location>
    <ligand>
        <name>substrate</name>
        <note>ligand shared between dimeric partners</note>
    </ligand>
</feature>
<comment type="pathway">
    <text evidence="4 15">Carbohydrate degradation; glycolysis; D-glyceraldehyde 3-phosphate and glycerone phosphate from D-glucose: step 3/4.</text>
</comment>
<dbReference type="PROSITE" id="PS00433">
    <property type="entry name" value="PHOSPHOFRUCTOKINASE"/>
    <property type="match status" value="1"/>
</dbReference>
<feature type="binding site" description="in other chain" evidence="15">
    <location>
        <begin position="250"/>
        <end position="253"/>
    </location>
    <ligand>
        <name>substrate</name>
        <note>ligand shared between dimeric partners</note>
    </ligand>
</feature>
<feature type="binding site" description="in other chain" evidence="15">
    <location>
        <position position="154"/>
    </location>
    <ligand>
        <name>ADP</name>
        <dbReference type="ChEBI" id="CHEBI:456216"/>
        <note>allosteric activator; ligand shared between dimeric partners</note>
    </ligand>
</feature>
<evidence type="ECO:0000256" key="14">
    <source>
        <dbReference type="ARBA" id="ARBA00048070"/>
    </source>
</evidence>
<evidence type="ECO:0000256" key="9">
    <source>
        <dbReference type="ARBA" id="ARBA00022741"/>
    </source>
</evidence>
<feature type="binding site" description="in other chain" evidence="15">
    <location>
        <position position="211"/>
    </location>
    <ligand>
        <name>ADP</name>
        <dbReference type="ChEBI" id="CHEBI:456216"/>
        <note>allosteric activator; ligand shared between dimeric partners</note>
    </ligand>
</feature>
<comment type="caution">
    <text evidence="17">The sequence shown here is derived from an EMBL/GenBank/DDBJ whole genome shotgun (WGS) entry which is preliminary data.</text>
</comment>
<keyword evidence="7 15" id="KW-0808">Transferase</keyword>